<proteinExistence type="predicted"/>
<accession>A0A2W1MXN4</accession>
<evidence type="ECO:0000313" key="2">
    <source>
        <dbReference type="Proteomes" id="UP000249248"/>
    </source>
</evidence>
<protein>
    <recommendedName>
        <fullName evidence="3">DUF2116 family Zn-ribbon domain-containing protein</fullName>
    </recommendedName>
</protein>
<evidence type="ECO:0000313" key="1">
    <source>
        <dbReference type="EMBL" id="PZE16909.1"/>
    </source>
</evidence>
<organism evidence="1 2">
    <name type="scientific">Putridiphycobacter roseus</name>
    <dbReference type="NCBI Taxonomy" id="2219161"/>
    <lineage>
        <taxon>Bacteria</taxon>
        <taxon>Pseudomonadati</taxon>
        <taxon>Bacteroidota</taxon>
        <taxon>Flavobacteriia</taxon>
        <taxon>Flavobacteriales</taxon>
        <taxon>Crocinitomicaceae</taxon>
        <taxon>Putridiphycobacter</taxon>
    </lineage>
</organism>
<evidence type="ECO:0008006" key="3">
    <source>
        <dbReference type="Google" id="ProtNLM"/>
    </source>
</evidence>
<gene>
    <name evidence="1" type="ORF">DNU06_10570</name>
</gene>
<dbReference type="OrthoDB" id="5187906at2"/>
<name>A0A2W1MXN4_9FLAO</name>
<reference evidence="1 2" key="1">
    <citation type="submission" date="2018-06" db="EMBL/GenBank/DDBJ databases">
        <title>The draft genome sequence of Crocinitomix sp. SM1701.</title>
        <authorList>
            <person name="Zhang X."/>
        </authorList>
    </citation>
    <scope>NUCLEOTIDE SEQUENCE [LARGE SCALE GENOMIC DNA]</scope>
    <source>
        <strain evidence="1 2">SM1701</strain>
    </source>
</reference>
<dbReference type="AlphaFoldDB" id="A0A2W1MXN4"/>
<dbReference type="EMBL" id="QKSB01000006">
    <property type="protein sequence ID" value="PZE16909.1"/>
    <property type="molecule type" value="Genomic_DNA"/>
</dbReference>
<comment type="caution">
    <text evidence="1">The sequence shown here is derived from an EMBL/GenBank/DDBJ whole genome shotgun (WGS) entry which is preliminary data.</text>
</comment>
<keyword evidence="2" id="KW-1185">Reference proteome</keyword>
<sequence length="114" mass="13951">MECKVCKTKMRGRIDKKFCSVKCKNFYHTKLRSTTFIKTVEIDKILHRNRAILREIMGKNNLQKKISRLVLEKKDFKFKYLTHYHTNKHGKIYHYVYDFAWMEFSNDEILIVRK</sequence>
<dbReference type="Proteomes" id="UP000249248">
    <property type="component" value="Unassembled WGS sequence"/>
</dbReference>